<dbReference type="Pfam" id="PF08689">
    <property type="entry name" value="Med5"/>
    <property type="match status" value="1"/>
</dbReference>
<evidence type="ECO:0000313" key="13">
    <source>
        <dbReference type="Proteomes" id="UP000177622"/>
    </source>
</evidence>
<dbReference type="GO" id="GO:0003712">
    <property type="term" value="F:transcription coregulator activity"/>
    <property type="evidence" value="ECO:0007669"/>
    <property type="project" value="InterPro"/>
</dbReference>
<comment type="subunit">
    <text evidence="10">Component of the Mediator complex.</text>
</comment>
<comment type="caution">
    <text evidence="12">The sequence shown here is derived from an EMBL/GenBank/DDBJ whole genome shotgun (WGS) entry which is preliminary data.</text>
</comment>
<dbReference type="Proteomes" id="UP000177622">
    <property type="component" value="Unassembled WGS sequence"/>
</dbReference>
<comment type="subcellular location">
    <subcellularLocation>
        <location evidence="1 10">Nucleus</location>
    </subcellularLocation>
</comment>
<evidence type="ECO:0000256" key="10">
    <source>
        <dbReference type="RuleBase" id="RU364142"/>
    </source>
</evidence>
<keyword evidence="13" id="KW-1185">Reference proteome</keyword>
<protein>
    <recommendedName>
        <fullName evidence="3 10">Mediator of RNA polymerase II transcription subunit 5</fullName>
    </recommendedName>
    <alternativeName>
        <fullName evidence="9 10">Mediator complex subunit 5</fullName>
    </alternativeName>
</protein>
<evidence type="ECO:0000256" key="2">
    <source>
        <dbReference type="ARBA" id="ARBA00008782"/>
    </source>
</evidence>
<keyword evidence="4 10" id="KW-0805">Transcription regulation</keyword>
<reference evidence="12 13" key="1">
    <citation type="journal article" date="2016" name="Sci. Rep.">
        <title>Penicillium arizonense, a new, genome sequenced fungal species, reveals a high chemical diversity in secreted metabolites.</title>
        <authorList>
            <person name="Grijseels S."/>
            <person name="Nielsen J.C."/>
            <person name="Randelovic M."/>
            <person name="Nielsen J."/>
            <person name="Nielsen K.F."/>
            <person name="Workman M."/>
            <person name="Frisvad J.C."/>
        </authorList>
    </citation>
    <scope>NUCLEOTIDE SEQUENCE [LARGE SCALE GENOMIC DNA]</scope>
    <source>
        <strain evidence="12 13">CBS 141311</strain>
    </source>
</reference>
<dbReference type="OrthoDB" id="5322661at2759"/>
<evidence type="ECO:0000256" key="11">
    <source>
        <dbReference type="SAM" id="MobiDB-lite"/>
    </source>
</evidence>
<evidence type="ECO:0000256" key="9">
    <source>
        <dbReference type="ARBA" id="ARBA00031256"/>
    </source>
</evidence>
<dbReference type="GO" id="GO:0016592">
    <property type="term" value="C:mediator complex"/>
    <property type="evidence" value="ECO:0007669"/>
    <property type="project" value="InterPro"/>
</dbReference>
<evidence type="ECO:0000256" key="7">
    <source>
        <dbReference type="ARBA" id="ARBA00023242"/>
    </source>
</evidence>
<gene>
    <name evidence="10" type="primary">MED5</name>
    <name evidence="12" type="ORF">PENARI_c017G11170</name>
</gene>
<evidence type="ECO:0000256" key="6">
    <source>
        <dbReference type="ARBA" id="ARBA00023163"/>
    </source>
</evidence>
<comment type="function">
    <text evidence="8 10">Component of the Mediator complex, a coactivator involved in the regulated transcription of nearly all RNA polymerase II-dependent genes. Mediator functions as a bridge to convey information from gene-specific regulatory proteins to the basal RNA polymerase II transcription machinery. Mediator is recruited to promoters by direct interactions with regulatory proteins and serves as a scaffold for the assembly of a functional preinitiation complex with RNA polymerase II and the general transcription factors.</text>
</comment>
<evidence type="ECO:0000256" key="8">
    <source>
        <dbReference type="ARBA" id="ARBA00025687"/>
    </source>
</evidence>
<evidence type="ECO:0000313" key="12">
    <source>
        <dbReference type="EMBL" id="OGE50286.1"/>
    </source>
</evidence>
<organism evidence="12 13">
    <name type="scientific">Penicillium arizonense</name>
    <dbReference type="NCBI Taxonomy" id="1835702"/>
    <lineage>
        <taxon>Eukaryota</taxon>
        <taxon>Fungi</taxon>
        <taxon>Dikarya</taxon>
        <taxon>Ascomycota</taxon>
        <taxon>Pezizomycotina</taxon>
        <taxon>Eurotiomycetes</taxon>
        <taxon>Eurotiomycetidae</taxon>
        <taxon>Eurotiales</taxon>
        <taxon>Aspergillaceae</taxon>
        <taxon>Penicillium</taxon>
    </lineage>
</organism>
<name>A0A1F5LB47_PENAI</name>
<evidence type="ECO:0000256" key="3">
    <source>
        <dbReference type="ARBA" id="ARBA00020628"/>
    </source>
</evidence>
<evidence type="ECO:0000256" key="4">
    <source>
        <dbReference type="ARBA" id="ARBA00023015"/>
    </source>
</evidence>
<dbReference type="EMBL" id="LXJU01000017">
    <property type="protein sequence ID" value="OGE50286.1"/>
    <property type="molecule type" value="Genomic_DNA"/>
</dbReference>
<dbReference type="AlphaFoldDB" id="A0A1F5LB47"/>
<dbReference type="InterPro" id="IPR014801">
    <property type="entry name" value="Mediator_Med5_fun"/>
</dbReference>
<evidence type="ECO:0000256" key="5">
    <source>
        <dbReference type="ARBA" id="ARBA00023159"/>
    </source>
</evidence>
<sequence length="1049" mass="114660">MLQEKAQTPPEQWQTFLHQCLSTRIDIDEFTTLSKLMLARIPIKENILLDLLLQSRADARIAWDPLLPLYVDGLCRVGLVKVSSALRGLLRHSSILDGSSNSNSNSNQKEGEGDVSAKSVGGDRSTLMTDIKVVQDVMMFISTASIPKTSSEAADIYNATIEWIVALVAWHQRSLDVSTQNGGLMGEPDAVSLFESLGILLAALSGTGKGLEVLSSDFDRRLKNKLGQALAAYLPLCVDVSLPLRHRLEELQKGFGLFPDQPGNNANANAKALDHSGIEGMNVRALQFEAGVMDGPVVNTRAGLYVYINSMVVGRPLVDDTILINYLTNRYQGHNEVLIEEIITAAFDVLSNGVYRNESSRTMFLFRSFLVNKLPVFFAAISAASMVPISMEMCISQALSRLNPNAFPSFSQMFSMQGSSVLSDARQEFLFACASHKLIQESSIEQLLGENPMQTLPGGGPYVKDDLISQISSNHERAEQLIGEIESMEGNAGAIVGAVVEVMHSLCHQKETVTLKNICNSLSRRPQTLDAILLFRTTKQVLQPLCSILDSWKWDEDQGENQPVYDEFGSILLLVLAFKYRYDLSPSDMGISSNDSFLLKLMDRGACTQKLNELSEKQNKDLGAWIGALFIAEGISEETMSTCSPQEFYMLVTTLFDQSLGACESGKLDFDTLKGGFEYLLEPFLLPSLVVALTWLGNHIWESETDPTIPLKTLHSLVKPNSISGEAQAIHQTVLNITARSLEEQLKNVRTRNQSRTDIKPILDALEPYLSFRRVGSSHRTELDTWTSHTAGGLVGSIRSTLQALILWSSNPEISAAPHAYTHRQILAGIRILGATRVLASIIDEVKHQSETTGSGHVALDIATTIICAPMTESFAVDQNNYHPIDPMKESPPRCPILTLRDALTLAHENVPKLSEKDPLRAEVVVRLWRRVNLLMAPPSQVSNIDVSNIIQNMHLGVEGHDRMDLEPSAADVTGNAVGEDDPDNINQMLDKAAAAAAAAGMDGGIGVAQDMELDAGGAGLDAIDDVLNAADMAVGNPEFLDLDMEGMF</sequence>
<dbReference type="STRING" id="1835702.A0A1F5LB47"/>
<keyword evidence="6 10" id="KW-0804">Transcription</keyword>
<dbReference type="PANTHER" id="PTHR35784:SF1">
    <property type="entry name" value="MEDIATOR OF RNA POLYMERASE II TRANSCRIPTION SUBUNIT 5"/>
    <property type="match status" value="1"/>
</dbReference>
<feature type="region of interest" description="Disordered" evidence="11">
    <location>
        <begin position="99"/>
        <end position="122"/>
    </location>
</feature>
<keyword evidence="7 10" id="KW-0539">Nucleus</keyword>
<proteinExistence type="inferred from homology"/>
<dbReference type="GO" id="GO:0006357">
    <property type="term" value="P:regulation of transcription by RNA polymerase II"/>
    <property type="evidence" value="ECO:0007669"/>
    <property type="project" value="InterPro"/>
</dbReference>
<keyword evidence="5 10" id="KW-0010">Activator</keyword>
<comment type="similarity">
    <text evidence="2 10">Belongs to the Mediator complex subunit 5 family.</text>
</comment>
<accession>A0A1F5LB47</accession>
<evidence type="ECO:0000256" key="1">
    <source>
        <dbReference type="ARBA" id="ARBA00004123"/>
    </source>
</evidence>
<dbReference type="PANTHER" id="PTHR35784">
    <property type="entry name" value="MEDIATOR OF RNA POLYMERASE II TRANSCRIPTION SUBUNIT 5"/>
    <property type="match status" value="1"/>
</dbReference>